<protein>
    <submittedName>
        <fullName evidence="2">Integrase core domain-containing protein</fullName>
    </submittedName>
</protein>
<feature type="domain" description="Integrase catalytic" evidence="1">
    <location>
        <begin position="151"/>
        <end position="329"/>
    </location>
</feature>
<accession>A0ABV9W0S1</accession>
<evidence type="ECO:0000259" key="1">
    <source>
        <dbReference type="PROSITE" id="PS50994"/>
    </source>
</evidence>
<dbReference type="Proteomes" id="UP001595912">
    <property type="component" value="Unassembled WGS sequence"/>
</dbReference>
<reference evidence="3" key="1">
    <citation type="journal article" date="2019" name="Int. J. Syst. Evol. Microbiol.">
        <title>The Global Catalogue of Microorganisms (GCM) 10K type strain sequencing project: providing services to taxonomists for standard genome sequencing and annotation.</title>
        <authorList>
            <consortium name="The Broad Institute Genomics Platform"/>
            <consortium name="The Broad Institute Genome Sequencing Center for Infectious Disease"/>
            <person name="Wu L."/>
            <person name="Ma J."/>
        </authorList>
    </citation>
    <scope>NUCLEOTIDE SEQUENCE [LARGE SCALE GENOMIC DNA]</scope>
    <source>
        <strain evidence="3">CGMCC 4.7152</strain>
    </source>
</reference>
<sequence length="353" mass="40843">MFVRLLYLSAVRVFGWLPQATRSESVMVAELLVLRHEVAVLRRQVGRPRLSWPERAVLSALVRALPREPWTHRIVTPATLLAWHRRLVRRHWTHPNRPGRPPISDDVRDLIVRLARENPGWGHRRIQGELVGLGHRIGAGTIRRILARSRVGPAPREIDTSWRTFLRAQASGLLSTDFFHIDTITLRRLYVLFVMEITTRRVHILGVTAHPTAAWTTQQARNLVLDLGDRMTRFRFLIRDRDAKFAASFDAVFAAEGIQVVKTPPRTPRANAFAERFVRSVRAECTDRVLIYNEQHARTVLHDYEDHFDRHRPHQSLDQHPPDHDPGMVIAIDKPIRRRRVLGGVINEYRRAA</sequence>
<dbReference type="PROSITE" id="PS50994">
    <property type="entry name" value="INTEGRASE"/>
    <property type="match status" value="1"/>
</dbReference>
<dbReference type="Pfam" id="PF13683">
    <property type="entry name" value="rve_3"/>
    <property type="match status" value="1"/>
</dbReference>
<name>A0ABV9W0S1_9ACTN</name>
<dbReference type="Gene3D" id="3.30.420.10">
    <property type="entry name" value="Ribonuclease H-like superfamily/Ribonuclease H"/>
    <property type="match status" value="1"/>
</dbReference>
<proteinExistence type="predicted"/>
<keyword evidence="3" id="KW-1185">Reference proteome</keyword>
<gene>
    <name evidence="2" type="ORF">ACFPIJ_26190</name>
</gene>
<evidence type="ECO:0000313" key="3">
    <source>
        <dbReference type="Proteomes" id="UP001595912"/>
    </source>
</evidence>
<dbReference type="SUPFAM" id="SSF53098">
    <property type="entry name" value="Ribonuclease H-like"/>
    <property type="match status" value="1"/>
</dbReference>
<dbReference type="EMBL" id="JBHSIU010000032">
    <property type="protein sequence ID" value="MFC5001311.1"/>
    <property type="molecule type" value="Genomic_DNA"/>
</dbReference>
<dbReference type="InterPro" id="IPR001584">
    <property type="entry name" value="Integrase_cat-core"/>
</dbReference>
<evidence type="ECO:0000313" key="2">
    <source>
        <dbReference type="EMBL" id="MFC5001311.1"/>
    </source>
</evidence>
<organism evidence="2 3">
    <name type="scientific">Dactylosporangium cerinum</name>
    <dbReference type="NCBI Taxonomy" id="1434730"/>
    <lineage>
        <taxon>Bacteria</taxon>
        <taxon>Bacillati</taxon>
        <taxon>Actinomycetota</taxon>
        <taxon>Actinomycetes</taxon>
        <taxon>Micromonosporales</taxon>
        <taxon>Micromonosporaceae</taxon>
        <taxon>Dactylosporangium</taxon>
    </lineage>
</organism>
<comment type="caution">
    <text evidence="2">The sequence shown here is derived from an EMBL/GenBank/DDBJ whole genome shotgun (WGS) entry which is preliminary data.</text>
</comment>
<dbReference type="InterPro" id="IPR036397">
    <property type="entry name" value="RNaseH_sf"/>
</dbReference>
<dbReference type="RefSeq" id="WP_380118223.1">
    <property type="nucleotide sequence ID" value="NZ_JBHSIU010000032.1"/>
</dbReference>
<dbReference type="InterPro" id="IPR012337">
    <property type="entry name" value="RNaseH-like_sf"/>
</dbReference>